<reference evidence="1" key="1">
    <citation type="submission" date="2023-04" db="EMBL/GenBank/DDBJ databases">
        <title>Phytophthora lilii NBRC 32176.</title>
        <authorList>
            <person name="Ichikawa N."/>
            <person name="Sato H."/>
            <person name="Tonouchi N."/>
        </authorList>
    </citation>
    <scope>NUCLEOTIDE SEQUENCE</scope>
    <source>
        <strain evidence="1">NBRC 32176</strain>
    </source>
</reference>
<dbReference type="PANTHER" id="PTHR14650:SF1">
    <property type="entry name" value="2-OXOGLUTARATE AND IRON-DEPENDENT OXYGENASE DOMAIN-CONTAINING PROTEIN 3"/>
    <property type="match status" value="1"/>
</dbReference>
<dbReference type="InterPro" id="IPR039210">
    <property type="entry name" value="OGFOD3"/>
</dbReference>
<comment type="caution">
    <text evidence="1">The sequence shown here is derived from an EMBL/GenBank/DDBJ whole genome shotgun (WGS) entry which is preliminary data.</text>
</comment>
<organism evidence="1 2">
    <name type="scientific">Phytophthora lilii</name>
    <dbReference type="NCBI Taxonomy" id="2077276"/>
    <lineage>
        <taxon>Eukaryota</taxon>
        <taxon>Sar</taxon>
        <taxon>Stramenopiles</taxon>
        <taxon>Oomycota</taxon>
        <taxon>Peronosporomycetes</taxon>
        <taxon>Peronosporales</taxon>
        <taxon>Peronosporaceae</taxon>
        <taxon>Phytophthora</taxon>
    </lineage>
</organism>
<protein>
    <submittedName>
        <fullName evidence="1">Unnamed protein product</fullName>
    </submittedName>
</protein>
<sequence length="125" mass="14331">MCGRAVIDNFVTPKQVTQLRNIAEIGMQNRSKLGGPTIMDINTGFVRDIRPVPRVTEDGGMLCWIKSLLTVDLIVWTAVRVVEKIRMAVMKEFDLEKLYFSAPTFITRLIGNESWTPSEIHDEYW</sequence>
<dbReference type="EMBL" id="BSXW01000788">
    <property type="protein sequence ID" value="GMF29605.1"/>
    <property type="molecule type" value="Genomic_DNA"/>
</dbReference>
<proteinExistence type="predicted"/>
<name>A0A9W6WVV8_9STRA</name>
<dbReference type="PANTHER" id="PTHR14650">
    <property type="entry name" value="PROLYL HYDROXYLASE-RELATED"/>
    <property type="match status" value="1"/>
</dbReference>
<evidence type="ECO:0000313" key="1">
    <source>
        <dbReference type="EMBL" id="GMF29605.1"/>
    </source>
</evidence>
<dbReference type="OrthoDB" id="427071at2759"/>
<gene>
    <name evidence="1" type="ORF">Plil01_001258300</name>
</gene>
<dbReference type="GO" id="GO:0016020">
    <property type="term" value="C:membrane"/>
    <property type="evidence" value="ECO:0007669"/>
    <property type="project" value="TreeGrafter"/>
</dbReference>
<accession>A0A9W6WVV8</accession>
<dbReference type="AlphaFoldDB" id="A0A9W6WVV8"/>
<evidence type="ECO:0000313" key="2">
    <source>
        <dbReference type="Proteomes" id="UP001165083"/>
    </source>
</evidence>
<keyword evidence="2" id="KW-1185">Reference proteome</keyword>
<dbReference type="Proteomes" id="UP001165083">
    <property type="component" value="Unassembled WGS sequence"/>
</dbReference>